<protein>
    <recommendedName>
        <fullName evidence="6">RNA polymerase sigma factor 70 region 4 type 2 domain-containing protein</fullName>
    </recommendedName>
</protein>
<evidence type="ECO:0000256" key="4">
    <source>
        <dbReference type="ARBA" id="ARBA00023125"/>
    </source>
</evidence>
<evidence type="ECO:0000256" key="5">
    <source>
        <dbReference type="ARBA" id="ARBA00023163"/>
    </source>
</evidence>
<dbReference type="InterPro" id="IPR013249">
    <property type="entry name" value="RNA_pol_sigma70_r4_t2"/>
</dbReference>
<dbReference type="PANTHER" id="PTHR43133">
    <property type="entry name" value="RNA POLYMERASE ECF-TYPE SIGMA FACTO"/>
    <property type="match status" value="1"/>
</dbReference>
<evidence type="ECO:0000256" key="3">
    <source>
        <dbReference type="ARBA" id="ARBA00023082"/>
    </source>
</evidence>
<dbReference type="Pfam" id="PF08281">
    <property type="entry name" value="Sigma70_r4_2"/>
    <property type="match status" value="1"/>
</dbReference>
<evidence type="ECO:0000256" key="1">
    <source>
        <dbReference type="ARBA" id="ARBA00010641"/>
    </source>
</evidence>
<dbReference type="GO" id="GO:0016987">
    <property type="term" value="F:sigma factor activity"/>
    <property type="evidence" value="ECO:0007669"/>
    <property type="project" value="UniProtKB-KW"/>
</dbReference>
<comment type="similarity">
    <text evidence="1">Belongs to the sigma-70 factor family. ECF subfamily.</text>
</comment>
<keyword evidence="5" id="KW-0804">Transcription</keyword>
<dbReference type="AlphaFoldDB" id="A0A5A5THL8"/>
<keyword evidence="8" id="KW-1185">Reference proteome</keyword>
<gene>
    <name evidence="7" type="ORF">KDI_42720</name>
</gene>
<comment type="caution">
    <text evidence="7">The sequence shown here is derived from an EMBL/GenBank/DDBJ whole genome shotgun (WGS) entry which is preliminary data.</text>
</comment>
<keyword evidence="4" id="KW-0238">DNA-binding</keyword>
<dbReference type="EMBL" id="BIXY01000080">
    <property type="protein sequence ID" value="GCF10708.1"/>
    <property type="molecule type" value="Genomic_DNA"/>
</dbReference>
<dbReference type="Gene3D" id="1.10.10.10">
    <property type="entry name" value="Winged helix-like DNA-binding domain superfamily/Winged helix DNA-binding domain"/>
    <property type="match status" value="1"/>
</dbReference>
<proteinExistence type="inferred from homology"/>
<keyword evidence="3" id="KW-0731">Sigma factor</keyword>
<dbReference type="SUPFAM" id="SSF88946">
    <property type="entry name" value="Sigma2 domain of RNA polymerase sigma factors"/>
    <property type="match status" value="1"/>
</dbReference>
<evidence type="ECO:0000256" key="2">
    <source>
        <dbReference type="ARBA" id="ARBA00023015"/>
    </source>
</evidence>
<evidence type="ECO:0000313" key="8">
    <source>
        <dbReference type="Proteomes" id="UP000322530"/>
    </source>
</evidence>
<dbReference type="InterPro" id="IPR013325">
    <property type="entry name" value="RNA_pol_sigma_r2"/>
</dbReference>
<dbReference type="Gene3D" id="1.10.1740.10">
    <property type="match status" value="1"/>
</dbReference>
<reference evidence="7 8" key="1">
    <citation type="submission" date="2019-01" db="EMBL/GenBank/DDBJ databases">
        <title>Draft genome sequence of Dictyobacter sp. Uno17.</title>
        <authorList>
            <person name="Wang C.M."/>
            <person name="Zheng Y."/>
            <person name="Sakai Y."/>
            <person name="Abe K."/>
            <person name="Yokota A."/>
            <person name="Yabe S."/>
        </authorList>
    </citation>
    <scope>NUCLEOTIDE SEQUENCE [LARGE SCALE GENOMIC DNA]</scope>
    <source>
        <strain evidence="7 8">Uno17</strain>
    </source>
</reference>
<dbReference type="InterPro" id="IPR039425">
    <property type="entry name" value="RNA_pol_sigma-70-like"/>
</dbReference>
<dbReference type="Proteomes" id="UP000322530">
    <property type="component" value="Unassembled WGS sequence"/>
</dbReference>
<dbReference type="OrthoDB" id="160055at2"/>
<dbReference type="RefSeq" id="WP_149403578.1">
    <property type="nucleotide sequence ID" value="NZ_BIXY01000080.1"/>
</dbReference>
<evidence type="ECO:0000259" key="6">
    <source>
        <dbReference type="Pfam" id="PF08281"/>
    </source>
</evidence>
<dbReference type="GO" id="GO:0006352">
    <property type="term" value="P:DNA-templated transcription initiation"/>
    <property type="evidence" value="ECO:0007669"/>
    <property type="project" value="InterPro"/>
</dbReference>
<dbReference type="PANTHER" id="PTHR43133:SF8">
    <property type="entry name" value="RNA POLYMERASE SIGMA FACTOR HI_1459-RELATED"/>
    <property type="match status" value="1"/>
</dbReference>
<dbReference type="InterPro" id="IPR013324">
    <property type="entry name" value="RNA_pol_sigma_r3/r4-like"/>
</dbReference>
<organism evidence="7 8">
    <name type="scientific">Dictyobacter arantiisoli</name>
    <dbReference type="NCBI Taxonomy" id="2014874"/>
    <lineage>
        <taxon>Bacteria</taxon>
        <taxon>Bacillati</taxon>
        <taxon>Chloroflexota</taxon>
        <taxon>Ktedonobacteria</taxon>
        <taxon>Ktedonobacterales</taxon>
        <taxon>Dictyobacteraceae</taxon>
        <taxon>Dictyobacter</taxon>
    </lineage>
</organism>
<dbReference type="CDD" id="cd06171">
    <property type="entry name" value="Sigma70_r4"/>
    <property type="match status" value="1"/>
</dbReference>
<keyword evidence="2" id="KW-0805">Transcription regulation</keyword>
<dbReference type="NCBIfam" id="TIGR02937">
    <property type="entry name" value="sigma70-ECF"/>
    <property type="match status" value="1"/>
</dbReference>
<name>A0A5A5THL8_9CHLR</name>
<evidence type="ECO:0000313" key="7">
    <source>
        <dbReference type="EMBL" id="GCF10708.1"/>
    </source>
</evidence>
<dbReference type="InterPro" id="IPR014284">
    <property type="entry name" value="RNA_pol_sigma-70_dom"/>
</dbReference>
<sequence>MSVTAPSMDNANKDEISEDAHKALEENLEHLLKAAEPRLALLARRYGVPPDVVGDVVQETLVTAWQNLAHLRSPDHFAFWLDGICRNMSMRWAHAQRTTDLHQRTFSSLQPKHATFQAGQESINASHIFNIVDPQFLDLTEELNRHDLAVLLDRAMGYLPAAGRKAVEMHYLADLPQREVASQLGITINALEVKLHRARRQLRQVLQHELRADAESFGLLHNDEMARQGWHDTSIWCYICGQQRLQGLFEPYPDGAVGLRLRCPGCSSVSNDDIINTTTKVPFAHVRSFRPALKRALQIVPSIYLEEFTTGRQRCHICGQHATLRGIEPEVLPAPFYTRFNIVFICPTCGRLVSSIFSLCLTYPSASQFIMQHERCIIEPEELIDYHGRPAISASVHDPASAERLTLILHRHTLQLLAVFQTGGNPL</sequence>
<dbReference type="GO" id="GO:0003677">
    <property type="term" value="F:DNA binding"/>
    <property type="evidence" value="ECO:0007669"/>
    <property type="project" value="UniProtKB-KW"/>
</dbReference>
<dbReference type="InterPro" id="IPR036388">
    <property type="entry name" value="WH-like_DNA-bd_sf"/>
</dbReference>
<accession>A0A5A5THL8</accession>
<feature type="domain" description="RNA polymerase sigma factor 70 region 4 type 2" evidence="6">
    <location>
        <begin position="151"/>
        <end position="202"/>
    </location>
</feature>
<dbReference type="SUPFAM" id="SSF88659">
    <property type="entry name" value="Sigma3 and sigma4 domains of RNA polymerase sigma factors"/>
    <property type="match status" value="1"/>
</dbReference>